<dbReference type="Pfam" id="PF00501">
    <property type="entry name" value="AMP-binding"/>
    <property type="match status" value="1"/>
</dbReference>
<dbReference type="InterPro" id="IPR020845">
    <property type="entry name" value="AMP-binding_CS"/>
</dbReference>
<dbReference type="Gene3D" id="3.30.300.30">
    <property type="match status" value="1"/>
</dbReference>
<protein>
    <recommendedName>
        <fullName evidence="2">acetate--CoA ligase</fullName>
        <ecNumber evidence="2">6.2.1.1</ecNumber>
    </recommendedName>
</protein>
<dbReference type="Proteomes" id="UP000816034">
    <property type="component" value="Unassembled WGS sequence"/>
</dbReference>
<dbReference type="InterPro" id="IPR025110">
    <property type="entry name" value="AMP-bd_C"/>
</dbReference>
<dbReference type="GO" id="GO:0003987">
    <property type="term" value="F:acetate-CoA ligase activity"/>
    <property type="evidence" value="ECO:0007669"/>
    <property type="project" value="UniProtKB-EC"/>
</dbReference>
<comment type="similarity">
    <text evidence="1">Belongs to the ATP-dependent AMP-binding enzyme family.</text>
</comment>
<dbReference type="InterPro" id="IPR032387">
    <property type="entry name" value="ACAS_N"/>
</dbReference>
<evidence type="ECO:0000259" key="7">
    <source>
        <dbReference type="Pfam" id="PF00501"/>
    </source>
</evidence>
<reference evidence="10 11" key="1">
    <citation type="journal article" date="2018" name="BMC Genomics">
        <title>The genome of Naegleria lovaniensis, the basis for a comparative approach to unravel pathogenicity factors of the human pathogenic amoeba N. fowleri.</title>
        <authorList>
            <person name="Liechti N."/>
            <person name="Schurch N."/>
            <person name="Bruggmann R."/>
            <person name="Wittwer M."/>
        </authorList>
    </citation>
    <scope>NUCLEOTIDE SEQUENCE [LARGE SCALE GENOMIC DNA]</scope>
    <source>
        <strain evidence="10 11">ATCC 30569</strain>
    </source>
</reference>
<evidence type="ECO:0000256" key="6">
    <source>
        <dbReference type="SAM" id="MobiDB-lite"/>
    </source>
</evidence>
<evidence type="ECO:0000313" key="10">
    <source>
        <dbReference type="EMBL" id="KAG2389158.1"/>
    </source>
</evidence>
<dbReference type="InterPro" id="IPR000873">
    <property type="entry name" value="AMP-dep_synth/lig_dom"/>
</dbReference>
<dbReference type="PANTHER" id="PTHR24095">
    <property type="entry name" value="ACETYL-COENZYME A SYNTHETASE"/>
    <property type="match status" value="1"/>
</dbReference>
<feature type="domain" description="AMP-dependent synthetase/ligase" evidence="7">
    <location>
        <begin position="134"/>
        <end position="557"/>
    </location>
</feature>
<evidence type="ECO:0000259" key="8">
    <source>
        <dbReference type="Pfam" id="PF13193"/>
    </source>
</evidence>
<gene>
    <name evidence="10" type="ORF">C9374_014558</name>
</gene>
<dbReference type="GeneID" id="68107011"/>
<dbReference type="AlphaFoldDB" id="A0AA88H159"/>
<dbReference type="PANTHER" id="PTHR24095:SF14">
    <property type="entry name" value="ACETYL-COENZYME A SYNTHETASE 1"/>
    <property type="match status" value="1"/>
</dbReference>
<dbReference type="Gene3D" id="3.40.50.12780">
    <property type="entry name" value="N-terminal domain of ligase-like"/>
    <property type="match status" value="3"/>
</dbReference>
<dbReference type="GO" id="GO:0006085">
    <property type="term" value="P:acetyl-CoA biosynthetic process"/>
    <property type="evidence" value="ECO:0007669"/>
    <property type="project" value="TreeGrafter"/>
</dbReference>
<dbReference type="EMBL" id="PYSW02000008">
    <property type="protein sequence ID" value="KAG2389158.1"/>
    <property type="molecule type" value="Genomic_DNA"/>
</dbReference>
<feature type="compositionally biased region" description="Pro residues" evidence="6">
    <location>
        <begin position="31"/>
        <end position="43"/>
    </location>
</feature>
<feature type="region of interest" description="Disordered" evidence="6">
    <location>
        <begin position="559"/>
        <end position="587"/>
    </location>
</feature>
<name>A0AA88H159_NAELO</name>
<evidence type="ECO:0000256" key="3">
    <source>
        <dbReference type="ARBA" id="ARBA00022598"/>
    </source>
</evidence>
<evidence type="ECO:0000313" key="11">
    <source>
        <dbReference type="Proteomes" id="UP000816034"/>
    </source>
</evidence>
<dbReference type="RefSeq" id="XP_044553150.1">
    <property type="nucleotide sequence ID" value="XM_044690559.1"/>
</dbReference>
<feature type="compositionally biased region" description="Low complexity" evidence="6">
    <location>
        <begin position="559"/>
        <end position="573"/>
    </location>
</feature>
<evidence type="ECO:0000256" key="2">
    <source>
        <dbReference type="ARBA" id="ARBA00013275"/>
    </source>
</evidence>
<dbReference type="Pfam" id="PF16177">
    <property type="entry name" value="ACAS_N"/>
    <property type="match status" value="1"/>
</dbReference>
<dbReference type="PROSITE" id="PS00455">
    <property type="entry name" value="AMP_BINDING"/>
    <property type="match status" value="1"/>
</dbReference>
<dbReference type="CDD" id="cd05966">
    <property type="entry name" value="ACS"/>
    <property type="match status" value="1"/>
</dbReference>
<dbReference type="InterPro" id="IPR042099">
    <property type="entry name" value="ANL_N_sf"/>
</dbReference>
<keyword evidence="5" id="KW-0067">ATP-binding</keyword>
<dbReference type="Pfam" id="PF13193">
    <property type="entry name" value="AMP-binding_C"/>
    <property type="match status" value="1"/>
</dbReference>
<evidence type="ECO:0000256" key="5">
    <source>
        <dbReference type="ARBA" id="ARBA00022840"/>
    </source>
</evidence>
<evidence type="ECO:0000256" key="1">
    <source>
        <dbReference type="ARBA" id="ARBA00006432"/>
    </source>
</evidence>
<evidence type="ECO:0000259" key="9">
    <source>
        <dbReference type="Pfam" id="PF16177"/>
    </source>
</evidence>
<dbReference type="EC" id="6.2.1.1" evidence="2"/>
<feature type="compositionally biased region" description="Low complexity" evidence="6">
    <location>
        <begin position="283"/>
        <end position="326"/>
    </location>
</feature>
<dbReference type="InterPro" id="IPR045851">
    <property type="entry name" value="AMP-bd_C_sf"/>
</dbReference>
<dbReference type="SUPFAM" id="SSF56801">
    <property type="entry name" value="Acetyl-CoA synthetase-like"/>
    <property type="match status" value="1"/>
</dbReference>
<sequence>MDNLAHHANAHQRLMDDIHHHHQQQHGQQHCPPPPQQQHPHKFFPPPPHIQQRAWIQSYEQYLGMYRESIEKPHSFWGKIASENYYWKEKRFSLDDPKSILDFNMDVSKGPIRIEWFKDSLTNICYNALDRHVLNGHGDRVAFYFEGNDIHDELTRTVTYKQLLEQVSKFANVLKKLGVKKGDCVAMYMPMVMELIVAVLACARIGAIHSVVFGGFSAEALSQRLMDSHAKVIVTADFGIRGDKFIHLKQSVDEAIDHHCSEHGFSCEKVIVVNRIKNVKVSQTQTQWNTPTTTPTATTQTATQTQNTQTQTQNTQTQTQTPTPNQSPLEIQWHSHRDVWYHDLMNQCQQECPVEWVRGEDPLFMLYTSGSTGKPKGLIHTTAGYMVYTSTTFKYVFDYHEGDVYWCGADIGWITGHSYVVYGPLLCGATSVVFEGVPTYPTASRCWQIIDKYQVNQFYSAPTLIRTLMKMGDDYVKNGSTRESLRILGSVGEPINPEAWMWYHNVVGNSKCAIVDTFWQTESGGHLITPLPGCIPTKPGSATLPFFGVQPVVLNTNCSNSSSSSNGSGNPTNDDMNRFEPPTPTLMVQPMAATNDTAASPSLPGGATSASTNSLELQGECEGYLAIKYPWPGIARTIFGDHERYEKTYFGIVNGYYMTGDGCKRDSDGYIWLTGRVDDVLNVSGHRLGTAELESAFVAHPSVAEAAVVPCPHDIKGHGIYCYVVLKDHVNVSDKKYLSELSQTLKQWIRHEIGPVATPDYIHFALKGLPKTRSGKIMRRILRKIAEGSESSLGDVSTLADPSVVEDLIATRVLK</sequence>
<feature type="region of interest" description="Disordered" evidence="6">
    <location>
        <begin position="19"/>
        <end position="43"/>
    </location>
</feature>
<organism evidence="10 11">
    <name type="scientific">Naegleria lovaniensis</name>
    <name type="common">Amoeba</name>
    <dbReference type="NCBI Taxonomy" id="51637"/>
    <lineage>
        <taxon>Eukaryota</taxon>
        <taxon>Discoba</taxon>
        <taxon>Heterolobosea</taxon>
        <taxon>Tetramitia</taxon>
        <taxon>Eutetramitia</taxon>
        <taxon>Vahlkampfiidae</taxon>
        <taxon>Naegleria</taxon>
    </lineage>
</organism>
<dbReference type="FunFam" id="3.30.300.30:FF:000004">
    <property type="entry name" value="Acetyl-coenzyme A synthetase"/>
    <property type="match status" value="1"/>
</dbReference>
<feature type="domain" description="Acetyl-coenzyme A synthetase N-terminal" evidence="9">
    <location>
        <begin position="62"/>
        <end position="128"/>
    </location>
</feature>
<dbReference type="GO" id="GO:0005524">
    <property type="term" value="F:ATP binding"/>
    <property type="evidence" value="ECO:0007669"/>
    <property type="project" value="UniProtKB-KW"/>
</dbReference>
<feature type="domain" description="AMP-binding enzyme C-terminal" evidence="8">
    <location>
        <begin position="692"/>
        <end position="776"/>
    </location>
</feature>
<proteinExistence type="inferred from homology"/>
<keyword evidence="4" id="KW-0547">Nucleotide-binding</keyword>
<feature type="region of interest" description="Disordered" evidence="6">
    <location>
        <begin position="283"/>
        <end position="327"/>
    </location>
</feature>
<keyword evidence="11" id="KW-1185">Reference proteome</keyword>
<evidence type="ECO:0000256" key="4">
    <source>
        <dbReference type="ARBA" id="ARBA00022741"/>
    </source>
</evidence>
<keyword evidence="3" id="KW-0436">Ligase</keyword>
<comment type="caution">
    <text evidence="10">The sequence shown here is derived from an EMBL/GenBank/DDBJ whole genome shotgun (WGS) entry which is preliminary data.</text>
</comment>
<accession>A0AA88H159</accession>